<dbReference type="EC" id="3.5.1.88" evidence="2"/>
<keyword evidence="4" id="KW-1185">Reference proteome</keyword>
<name>A0A833R5X2_9POAL</name>
<comment type="caution">
    <text evidence="3">The sequence shown here is derived from an EMBL/GenBank/DDBJ whole genome shotgun (WGS) entry which is preliminary data.</text>
</comment>
<dbReference type="AlphaFoldDB" id="A0A833R5X2"/>
<dbReference type="GO" id="GO:0042586">
    <property type="term" value="F:peptide deformylase activity"/>
    <property type="evidence" value="ECO:0007669"/>
    <property type="project" value="UniProtKB-EC"/>
</dbReference>
<evidence type="ECO:0000313" key="3">
    <source>
        <dbReference type="EMBL" id="KAF3338845.1"/>
    </source>
</evidence>
<comment type="similarity">
    <text evidence="1">Belongs to the polypeptide deformylase family.</text>
</comment>
<evidence type="ECO:0000313" key="4">
    <source>
        <dbReference type="Proteomes" id="UP000623129"/>
    </source>
</evidence>
<dbReference type="InterPro" id="IPR036821">
    <property type="entry name" value="Peptide_deformylase_sf"/>
</dbReference>
<proteinExistence type="inferred from homology"/>
<dbReference type="Gene3D" id="3.90.45.10">
    <property type="entry name" value="Peptide deformylase"/>
    <property type="match status" value="1"/>
</dbReference>
<dbReference type="Pfam" id="PF01327">
    <property type="entry name" value="Pep_deformylase"/>
    <property type="match status" value="1"/>
</dbReference>
<dbReference type="EMBL" id="SWLB01000004">
    <property type="protein sequence ID" value="KAF3338845.1"/>
    <property type="molecule type" value="Genomic_DNA"/>
</dbReference>
<evidence type="ECO:0000256" key="2">
    <source>
        <dbReference type="ARBA" id="ARBA00012175"/>
    </source>
</evidence>
<sequence length="129" mass="14504">MLIKLDLLRNRRKTTDDGIDPLSRFCSILSATRFEELPIYIGLMAVAGEPGEGEEIVLINLVIYKASDRTTMFNEGCLSFPGIFADVEGILFFDRMTTNVLETIRSDLQVKKMLGRRVKLICVDVGQES</sequence>
<gene>
    <name evidence="3" type="ORF">FCM35_KLT16316</name>
</gene>
<dbReference type="OrthoDB" id="276063at2759"/>
<evidence type="ECO:0000256" key="1">
    <source>
        <dbReference type="ARBA" id="ARBA00010759"/>
    </source>
</evidence>
<dbReference type="InterPro" id="IPR023635">
    <property type="entry name" value="Peptide_deformylase"/>
</dbReference>
<accession>A0A833R5X2</accession>
<dbReference type="SUPFAM" id="SSF56420">
    <property type="entry name" value="Peptide deformylase"/>
    <property type="match status" value="1"/>
</dbReference>
<organism evidence="3 4">
    <name type="scientific">Carex littledalei</name>
    <dbReference type="NCBI Taxonomy" id="544730"/>
    <lineage>
        <taxon>Eukaryota</taxon>
        <taxon>Viridiplantae</taxon>
        <taxon>Streptophyta</taxon>
        <taxon>Embryophyta</taxon>
        <taxon>Tracheophyta</taxon>
        <taxon>Spermatophyta</taxon>
        <taxon>Magnoliopsida</taxon>
        <taxon>Liliopsida</taxon>
        <taxon>Poales</taxon>
        <taxon>Cyperaceae</taxon>
        <taxon>Cyperoideae</taxon>
        <taxon>Cariceae</taxon>
        <taxon>Carex</taxon>
        <taxon>Carex subgen. Euthyceras</taxon>
    </lineage>
</organism>
<protein>
    <recommendedName>
        <fullName evidence="2">peptide deformylase</fullName>
        <ecNumber evidence="2">3.5.1.88</ecNumber>
    </recommendedName>
</protein>
<dbReference type="Proteomes" id="UP000623129">
    <property type="component" value="Unassembled WGS sequence"/>
</dbReference>
<reference evidence="3" key="1">
    <citation type="submission" date="2020-01" db="EMBL/GenBank/DDBJ databases">
        <title>Genome sequence of Kobresia littledalei, the first chromosome-level genome in the family Cyperaceae.</title>
        <authorList>
            <person name="Qu G."/>
        </authorList>
    </citation>
    <scope>NUCLEOTIDE SEQUENCE</scope>
    <source>
        <strain evidence="3">C.B.Clarke</strain>
        <tissue evidence="3">Leaf</tissue>
    </source>
</reference>